<sequence length="398" mass="43353">MNGALFLLVVNFLIAQLFCVFFLVIAGRSRFPAAGRWFAAAFATASLAAVFELLIRFDDFDRLWSLGAFASLLLGVYLIRVGIGSLYVFPVNIGGALLLFGISLGVNLLIYDLPRNSWIHSLGYQLPFFVVEMVSALAVYRSGRRGYGDRTLMALLLLTGLHFLSKSYFAVITAGPNAQAYLTSTYALVSQSLGAILVVSTGLTLLAVIVVDIMDEAKSRSEIDPLSGLLNRRGFFERVNRVIARPIAAFPHCVILVDLDHFKAVNDTYGHFSADQVIVKLAQTLMEHAPADGVCARLGGEEFAVFLPSTGDATGYLFAQAVRGNFSSDKLPGLPEHVRLTASFGVCAMKNAREPIDVILQAADKALYEAKKNGRNRVVRAERNESELTAYAARQARA</sequence>
<name>A0ABU0BR67_9HYPH</name>
<feature type="transmembrane region" description="Helical" evidence="3">
    <location>
        <begin position="122"/>
        <end position="140"/>
    </location>
</feature>
<dbReference type="NCBIfam" id="TIGR00254">
    <property type="entry name" value="GGDEF"/>
    <property type="match status" value="1"/>
</dbReference>
<feature type="domain" description="GGDEF" evidence="4">
    <location>
        <begin position="250"/>
        <end position="383"/>
    </location>
</feature>
<feature type="transmembrane region" description="Helical" evidence="3">
    <location>
        <begin position="86"/>
        <end position="110"/>
    </location>
</feature>
<evidence type="ECO:0000313" key="6">
    <source>
        <dbReference type="Proteomes" id="UP001230207"/>
    </source>
</evidence>
<feature type="transmembrane region" description="Helical" evidence="3">
    <location>
        <begin position="6"/>
        <end position="25"/>
    </location>
</feature>
<dbReference type="InterPro" id="IPR043128">
    <property type="entry name" value="Rev_trsase/Diguanyl_cyclase"/>
</dbReference>
<keyword evidence="3" id="KW-1133">Transmembrane helix</keyword>
<accession>A0ABU0BR67</accession>
<gene>
    <name evidence="5" type="ORF">QO002_002585</name>
</gene>
<evidence type="ECO:0000259" key="4">
    <source>
        <dbReference type="PROSITE" id="PS50887"/>
    </source>
</evidence>
<feature type="transmembrane region" description="Helical" evidence="3">
    <location>
        <begin position="37"/>
        <end position="57"/>
    </location>
</feature>
<comment type="catalytic activity">
    <reaction evidence="2">
        <text>2 GTP = 3',3'-c-di-GMP + 2 diphosphate</text>
        <dbReference type="Rhea" id="RHEA:24898"/>
        <dbReference type="ChEBI" id="CHEBI:33019"/>
        <dbReference type="ChEBI" id="CHEBI:37565"/>
        <dbReference type="ChEBI" id="CHEBI:58805"/>
        <dbReference type="EC" id="2.7.7.65"/>
    </reaction>
</comment>
<dbReference type="Pfam" id="PF00990">
    <property type="entry name" value="GGDEF"/>
    <property type="match status" value="1"/>
</dbReference>
<dbReference type="EMBL" id="JAUSVF010000001">
    <property type="protein sequence ID" value="MDQ0320447.1"/>
    <property type="molecule type" value="Genomic_DNA"/>
</dbReference>
<dbReference type="SMART" id="SM00267">
    <property type="entry name" value="GGDEF"/>
    <property type="match status" value="1"/>
</dbReference>
<dbReference type="RefSeq" id="WP_307230204.1">
    <property type="nucleotide sequence ID" value="NZ_JAUSVF010000001.1"/>
</dbReference>
<dbReference type="PROSITE" id="PS50887">
    <property type="entry name" value="GGDEF"/>
    <property type="match status" value="1"/>
</dbReference>
<dbReference type="EC" id="2.7.7.65" evidence="1"/>
<dbReference type="SUPFAM" id="SSF55073">
    <property type="entry name" value="Nucleotide cyclase"/>
    <property type="match status" value="1"/>
</dbReference>
<evidence type="ECO:0000256" key="3">
    <source>
        <dbReference type="SAM" id="Phobius"/>
    </source>
</evidence>
<dbReference type="PANTHER" id="PTHR45138:SF9">
    <property type="entry name" value="DIGUANYLATE CYCLASE DGCM-RELATED"/>
    <property type="match status" value="1"/>
</dbReference>
<evidence type="ECO:0000256" key="1">
    <source>
        <dbReference type="ARBA" id="ARBA00012528"/>
    </source>
</evidence>
<reference evidence="5 6" key="1">
    <citation type="submission" date="2023-07" db="EMBL/GenBank/DDBJ databases">
        <title>Genomic Encyclopedia of Type Strains, Phase IV (KMG-IV): sequencing the most valuable type-strain genomes for metagenomic binning, comparative biology and taxonomic classification.</title>
        <authorList>
            <person name="Goeker M."/>
        </authorList>
    </citation>
    <scope>NUCLEOTIDE SEQUENCE [LARGE SCALE GENOMIC DNA]</scope>
    <source>
        <strain evidence="5 6">DSM 1112</strain>
    </source>
</reference>
<dbReference type="InterPro" id="IPR050469">
    <property type="entry name" value="Diguanylate_Cyclase"/>
</dbReference>
<feature type="transmembrane region" description="Helical" evidence="3">
    <location>
        <begin position="192"/>
        <end position="211"/>
    </location>
</feature>
<organism evidence="5 6">
    <name type="scientific">Pararhizobium capsulatum DSM 1112</name>
    <dbReference type="NCBI Taxonomy" id="1121113"/>
    <lineage>
        <taxon>Bacteria</taxon>
        <taxon>Pseudomonadati</taxon>
        <taxon>Pseudomonadota</taxon>
        <taxon>Alphaproteobacteria</taxon>
        <taxon>Hyphomicrobiales</taxon>
        <taxon>Rhizobiaceae</taxon>
        <taxon>Rhizobium/Agrobacterium group</taxon>
        <taxon>Pararhizobium</taxon>
    </lineage>
</organism>
<protein>
    <recommendedName>
        <fullName evidence="1">diguanylate cyclase</fullName>
        <ecNumber evidence="1">2.7.7.65</ecNumber>
    </recommendedName>
</protein>
<evidence type="ECO:0000313" key="5">
    <source>
        <dbReference type="EMBL" id="MDQ0320447.1"/>
    </source>
</evidence>
<feature type="transmembrane region" description="Helical" evidence="3">
    <location>
        <begin position="152"/>
        <end position="172"/>
    </location>
</feature>
<dbReference type="Gene3D" id="3.30.70.270">
    <property type="match status" value="1"/>
</dbReference>
<keyword evidence="3" id="KW-0472">Membrane</keyword>
<feature type="transmembrane region" description="Helical" evidence="3">
    <location>
        <begin position="63"/>
        <end position="79"/>
    </location>
</feature>
<dbReference type="CDD" id="cd01949">
    <property type="entry name" value="GGDEF"/>
    <property type="match status" value="1"/>
</dbReference>
<keyword evidence="6" id="KW-1185">Reference proteome</keyword>
<proteinExistence type="predicted"/>
<keyword evidence="3" id="KW-0812">Transmembrane</keyword>
<comment type="caution">
    <text evidence="5">The sequence shown here is derived from an EMBL/GenBank/DDBJ whole genome shotgun (WGS) entry which is preliminary data.</text>
</comment>
<dbReference type="InterPro" id="IPR029787">
    <property type="entry name" value="Nucleotide_cyclase"/>
</dbReference>
<evidence type="ECO:0000256" key="2">
    <source>
        <dbReference type="ARBA" id="ARBA00034247"/>
    </source>
</evidence>
<dbReference type="Proteomes" id="UP001230207">
    <property type="component" value="Unassembled WGS sequence"/>
</dbReference>
<dbReference type="InterPro" id="IPR000160">
    <property type="entry name" value="GGDEF_dom"/>
</dbReference>
<dbReference type="PANTHER" id="PTHR45138">
    <property type="entry name" value="REGULATORY COMPONENTS OF SENSORY TRANSDUCTION SYSTEM"/>
    <property type="match status" value="1"/>
</dbReference>